<evidence type="ECO:0000259" key="19">
    <source>
        <dbReference type="Pfam" id="PF00912"/>
    </source>
</evidence>
<evidence type="ECO:0000256" key="9">
    <source>
        <dbReference type="ARBA" id="ARBA00022801"/>
    </source>
</evidence>
<keyword evidence="17" id="KW-0812">Transmembrane</keyword>
<keyword evidence="8" id="KW-0808">Transferase</keyword>
<dbReference type="GO" id="GO:0006508">
    <property type="term" value="P:proteolysis"/>
    <property type="evidence" value="ECO:0007669"/>
    <property type="project" value="UniProtKB-KW"/>
</dbReference>
<evidence type="ECO:0000256" key="17">
    <source>
        <dbReference type="SAM" id="Phobius"/>
    </source>
</evidence>
<evidence type="ECO:0000256" key="8">
    <source>
        <dbReference type="ARBA" id="ARBA00022679"/>
    </source>
</evidence>
<evidence type="ECO:0000256" key="11">
    <source>
        <dbReference type="ARBA" id="ARBA00022984"/>
    </source>
</evidence>
<keyword evidence="12 17" id="KW-0472">Membrane</keyword>
<dbReference type="GO" id="GO:0071555">
    <property type="term" value="P:cell wall organization"/>
    <property type="evidence" value="ECO:0007669"/>
    <property type="project" value="UniProtKB-KW"/>
</dbReference>
<evidence type="ECO:0000256" key="7">
    <source>
        <dbReference type="ARBA" id="ARBA00022676"/>
    </source>
</evidence>
<accession>A0A2W1NZ26</accession>
<keyword evidence="5" id="KW-0121">Carboxypeptidase</keyword>
<evidence type="ECO:0000256" key="15">
    <source>
        <dbReference type="ARBA" id="ARBA00034000"/>
    </source>
</evidence>
<evidence type="ECO:0000256" key="6">
    <source>
        <dbReference type="ARBA" id="ARBA00022670"/>
    </source>
</evidence>
<evidence type="ECO:0000256" key="2">
    <source>
        <dbReference type="ARBA" id="ARBA00007090"/>
    </source>
</evidence>
<evidence type="ECO:0000256" key="14">
    <source>
        <dbReference type="ARBA" id="ARBA00023316"/>
    </source>
</evidence>
<sequence length="691" mass="76733">MAVADIHNSSSARSDSDTPLSRWFRRLKRLGALCVSSLILTSAALIIILLFMRSQALPVSKMMPATELYDIHGEVVEVMNGGINQQRVTLADISPKLIKATLAIEDRSFYHHYGFDVRGIARAAVVNLQHMSKVQGAGTITQQLARNLYLSHERTWTRKIKETYYAVQMELQMDKDEILEEYLNQIYYGHSTYGIQAAARLFFGKNAADLSLAESAMLAGIPKGPRYYSPYYDAVNAKDRQKTVLQTMVVSGAITQEEADQAAKEKLTIRPLEPKKPAIAGYFRDYVRSAAAEMLAVSEEQLEDGGFKIYTTLDLNAQKAAEEVISQQLSKFNEIQAALVAIDPRNGYIRAMVGGRNYGENQYNRVFADSRQPGSAFKPIVYATALQQKKYTPVTRVKSEPTTFTYDNGRQTYTPGNFGNTYYDWIDLRQAIAKSDNIFAVHTLLDVGADNVIDTARKMGIHSPMKPLPSLALGTFPVSPYEMASAFAIFANQGVRVEPTAIVRIEDSRGKLLHEAHPAEELVLDPPSTYVMTHLMESVFEQGGTGSRVSRVLKRPVAGKTGTTNTDAWLVGYTPELSTAVWVGYDKDRNISAVESHLAAPIFAEFTERALESVPPKLFPMPEGVVSVYIDPVSGKLANEGCPASRMEAFIAGTEPTEYCTQHLGEDEDAKTAKPKGNGSWWEDLKRWWNE</sequence>
<comment type="caution">
    <text evidence="20">The sequence shown here is derived from an EMBL/GenBank/DDBJ whole genome shotgun (WGS) entry which is preliminary data.</text>
</comment>
<evidence type="ECO:0000256" key="1">
    <source>
        <dbReference type="ARBA" id="ARBA00004236"/>
    </source>
</evidence>
<dbReference type="OrthoDB" id="9766909at2"/>
<keyword evidence="10" id="KW-0133">Cell shape</keyword>
<comment type="catalytic activity">
    <reaction evidence="16">
        <text>[GlcNAc-(1-&gt;4)-Mur2Ac(oyl-L-Ala-gamma-D-Glu-L-Lys-D-Ala-D-Ala)](n)-di-trans,octa-cis-undecaprenyl diphosphate + beta-D-GlcNAc-(1-&gt;4)-Mur2Ac(oyl-L-Ala-gamma-D-Glu-L-Lys-D-Ala-D-Ala)-di-trans,octa-cis-undecaprenyl diphosphate = [GlcNAc-(1-&gt;4)-Mur2Ac(oyl-L-Ala-gamma-D-Glu-L-Lys-D-Ala-D-Ala)](n+1)-di-trans,octa-cis-undecaprenyl diphosphate + di-trans,octa-cis-undecaprenyl diphosphate + H(+)</text>
        <dbReference type="Rhea" id="RHEA:23708"/>
        <dbReference type="Rhea" id="RHEA-COMP:9602"/>
        <dbReference type="Rhea" id="RHEA-COMP:9603"/>
        <dbReference type="ChEBI" id="CHEBI:15378"/>
        <dbReference type="ChEBI" id="CHEBI:58405"/>
        <dbReference type="ChEBI" id="CHEBI:60033"/>
        <dbReference type="ChEBI" id="CHEBI:78435"/>
        <dbReference type="EC" id="2.4.99.28"/>
    </reaction>
</comment>
<keyword evidence="21" id="KW-1185">Reference proteome</keyword>
<keyword evidence="11" id="KW-0573">Peptidoglycan synthesis</keyword>
<comment type="similarity">
    <text evidence="3">In the N-terminal section; belongs to the glycosyltransferase 51 family.</text>
</comment>
<dbReference type="FunFam" id="1.10.3810.10:FF:000001">
    <property type="entry name" value="Penicillin-binding protein 1A"/>
    <property type="match status" value="1"/>
</dbReference>
<dbReference type="Gene3D" id="3.40.710.10">
    <property type="entry name" value="DD-peptidase/beta-lactamase superfamily"/>
    <property type="match status" value="1"/>
</dbReference>
<feature type="transmembrane region" description="Helical" evidence="17">
    <location>
        <begin position="30"/>
        <end position="52"/>
    </location>
</feature>
<evidence type="ECO:0000256" key="3">
    <source>
        <dbReference type="ARBA" id="ARBA00007739"/>
    </source>
</evidence>
<evidence type="ECO:0000256" key="13">
    <source>
        <dbReference type="ARBA" id="ARBA00023268"/>
    </source>
</evidence>
<organism evidence="20 21">
    <name type="scientific">Paenibacillus xerothermodurans</name>
    <dbReference type="NCBI Taxonomy" id="1977292"/>
    <lineage>
        <taxon>Bacteria</taxon>
        <taxon>Bacillati</taxon>
        <taxon>Bacillota</taxon>
        <taxon>Bacilli</taxon>
        <taxon>Bacillales</taxon>
        <taxon>Paenibacillaceae</taxon>
        <taxon>Paenibacillus</taxon>
    </lineage>
</organism>
<dbReference type="GO" id="GO:0030288">
    <property type="term" value="C:outer membrane-bounded periplasmic space"/>
    <property type="evidence" value="ECO:0007669"/>
    <property type="project" value="TreeGrafter"/>
</dbReference>
<dbReference type="InterPro" id="IPR036950">
    <property type="entry name" value="PBP_transglycosylase"/>
</dbReference>
<dbReference type="Proteomes" id="UP000214746">
    <property type="component" value="Unassembled WGS sequence"/>
</dbReference>
<dbReference type="GO" id="GO:0008360">
    <property type="term" value="P:regulation of cell shape"/>
    <property type="evidence" value="ECO:0007669"/>
    <property type="project" value="UniProtKB-KW"/>
</dbReference>
<evidence type="ECO:0000313" key="21">
    <source>
        <dbReference type="Proteomes" id="UP000214746"/>
    </source>
</evidence>
<dbReference type="InterPro" id="IPR001460">
    <property type="entry name" value="PCN-bd_Tpept"/>
</dbReference>
<dbReference type="PANTHER" id="PTHR32282:SF11">
    <property type="entry name" value="PENICILLIN-BINDING PROTEIN 1B"/>
    <property type="match status" value="1"/>
</dbReference>
<keyword evidence="13" id="KW-0511">Multifunctional enzyme</keyword>
<keyword evidence="9" id="KW-0378">Hydrolase</keyword>
<dbReference type="InterPro" id="IPR001264">
    <property type="entry name" value="Glyco_trans_51"/>
</dbReference>
<dbReference type="InterPro" id="IPR050396">
    <property type="entry name" value="Glycosyltr_51/Transpeptidase"/>
</dbReference>
<dbReference type="GO" id="GO:0008658">
    <property type="term" value="F:penicillin binding"/>
    <property type="evidence" value="ECO:0007669"/>
    <property type="project" value="InterPro"/>
</dbReference>
<feature type="domain" description="Penicillin-binding protein transpeptidase" evidence="18">
    <location>
        <begin position="338"/>
        <end position="606"/>
    </location>
</feature>
<feature type="domain" description="Glycosyl transferase family 51" evidence="19">
    <location>
        <begin position="75"/>
        <end position="248"/>
    </location>
</feature>
<dbReference type="NCBIfam" id="TIGR02074">
    <property type="entry name" value="PBP_1a_fam"/>
    <property type="match status" value="1"/>
</dbReference>
<protein>
    <submittedName>
        <fullName evidence="20">Penicillin-binding protein 1A</fullName>
    </submittedName>
</protein>
<proteinExistence type="inferred from homology"/>
<dbReference type="SUPFAM" id="SSF56601">
    <property type="entry name" value="beta-lactamase/transpeptidase-like"/>
    <property type="match status" value="1"/>
</dbReference>
<evidence type="ECO:0000256" key="12">
    <source>
        <dbReference type="ARBA" id="ARBA00023136"/>
    </source>
</evidence>
<dbReference type="SUPFAM" id="SSF53955">
    <property type="entry name" value="Lysozyme-like"/>
    <property type="match status" value="1"/>
</dbReference>
<keyword evidence="14" id="KW-0961">Cell wall biogenesis/degradation</keyword>
<gene>
    <name evidence="20" type="ORF">CBW46_014515</name>
</gene>
<dbReference type="InterPro" id="IPR012338">
    <property type="entry name" value="Beta-lactam/transpept-like"/>
</dbReference>
<comment type="subcellular location">
    <subcellularLocation>
        <location evidence="1">Cell membrane</location>
    </subcellularLocation>
</comment>
<dbReference type="Pfam" id="PF00905">
    <property type="entry name" value="Transpeptidase"/>
    <property type="match status" value="1"/>
</dbReference>
<evidence type="ECO:0000259" key="18">
    <source>
        <dbReference type="Pfam" id="PF00905"/>
    </source>
</evidence>
<dbReference type="GO" id="GO:0008955">
    <property type="term" value="F:peptidoglycan glycosyltransferase activity"/>
    <property type="evidence" value="ECO:0007669"/>
    <property type="project" value="UniProtKB-EC"/>
</dbReference>
<dbReference type="RefSeq" id="WP_089200721.1">
    <property type="nucleotide sequence ID" value="NZ_NHRJ02000009.1"/>
</dbReference>
<keyword evidence="17" id="KW-1133">Transmembrane helix</keyword>
<comment type="catalytic activity">
    <reaction evidence="15">
        <text>Preferential cleavage: (Ac)2-L-Lys-D-Ala-|-D-Ala. Also transpeptidation of peptidyl-alanyl moieties that are N-acyl substituents of D-alanine.</text>
        <dbReference type="EC" id="3.4.16.4"/>
    </reaction>
</comment>
<evidence type="ECO:0000256" key="5">
    <source>
        <dbReference type="ARBA" id="ARBA00022645"/>
    </source>
</evidence>
<dbReference type="PANTHER" id="PTHR32282">
    <property type="entry name" value="BINDING PROTEIN TRANSPEPTIDASE, PUTATIVE-RELATED"/>
    <property type="match status" value="1"/>
</dbReference>
<reference evidence="20" key="1">
    <citation type="submission" date="2018-06" db="EMBL/GenBank/DDBJ databases">
        <title>Paenibacillus xerothermodurans sp. nov. an extremely dry heat resistant spore forming bacterium isolated from the soil of Cape Canaveral, Florida.</title>
        <authorList>
            <person name="Seuylemezian A."/>
            <person name="Kaur N."/>
            <person name="Patil P."/>
            <person name="Patil P."/>
            <person name="Mayilraj S."/>
            <person name="Vaishampayan P."/>
        </authorList>
    </citation>
    <scope>NUCLEOTIDE SEQUENCE [LARGE SCALE GENOMIC DNA]</scope>
    <source>
        <strain evidence="20">ATCC 27380</strain>
    </source>
</reference>
<dbReference type="Gene3D" id="1.10.3810.10">
    <property type="entry name" value="Biosynthetic peptidoglycan transglycosylase-like"/>
    <property type="match status" value="1"/>
</dbReference>
<evidence type="ECO:0000256" key="4">
    <source>
        <dbReference type="ARBA" id="ARBA00022475"/>
    </source>
</evidence>
<keyword evidence="6" id="KW-0645">Protease</keyword>
<evidence type="ECO:0000313" key="20">
    <source>
        <dbReference type="EMBL" id="PZE20108.1"/>
    </source>
</evidence>
<dbReference type="InterPro" id="IPR023346">
    <property type="entry name" value="Lysozyme-like_dom_sf"/>
</dbReference>
<dbReference type="AlphaFoldDB" id="A0A2W1NZ26"/>
<dbReference type="GO" id="GO:0009252">
    <property type="term" value="P:peptidoglycan biosynthetic process"/>
    <property type="evidence" value="ECO:0007669"/>
    <property type="project" value="UniProtKB-KW"/>
</dbReference>
<comment type="similarity">
    <text evidence="2">In the C-terminal section; belongs to the transpeptidase family.</text>
</comment>
<dbReference type="Pfam" id="PF00912">
    <property type="entry name" value="Transgly"/>
    <property type="match status" value="1"/>
</dbReference>
<keyword evidence="4" id="KW-1003">Cell membrane</keyword>
<name>A0A2W1NZ26_PAEXE</name>
<evidence type="ECO:0000256" key="10">
    <source>
        <dbReference type="ARBA" id="ARBA00022960"/>
    </source>
</evidence>
<dbReference type="EMBL" id="NHRJ02000009">
    <property type="protein sequence ID" value="PZE20108.1"/>
    <property type="molecule type" value="Genomic_DNA"/>
</dbReference>
<keyword evidence="7" id="KW-0328">Glycosyltransferase</keyword>
<dbReference type="GO" id="GO:0005886">
    <property type="term" value="C:plasma membrane"/>
    <property type="evidence" value="ECO:0007669"/>
    <property type="project" value="UniProtKB-SubCell"/>
</dbReference>
<dbReference type="GO" id="GO:0009002">
    <property type="term" value="F:serine-type D-Ala-D-Ala carboxypeptidase activity"/>
    <property type="evidence" value="ECO:0007669"/>
    <property type="project" value="UniProtKB-EC"/>
</dbReference>
<evidence type="ECO:0000256" key="16">
    <source>
        <dbReference type="ARBA" id="ARBA00049902"/>
    </source>
</evidence>